<dbReference type="Pfam" id="PF02518">
    <property type="entry name" value="HATPase_c"/>
    <property type="match status" value="1"/>
</dbReference>
<keyword evidence="5" id="KW-0547">Nucleotide-binding</keyword>
<keyword evidence="3" id="KW-0597">Phosphoprotein</keyword>
<dbReference type="CDD" id="cd00082">
    <property type="entry name" value="HisKA"/>
    <property type="match status" value="1"/>
</dbReference>
<dbReference type="Proteomes" id="UP001597112">
    <property type="component" value="Unassembled WGS sequence"/>
</dbReference>
<dbReference type="InterPro" id="IPR005467">
    <property type="entry name" value="His_kinase_dom"/>
</dbReference>
<comment type="caution">
    <text evidence="10">The sequence shown here is derived from an EMBL/GenBank/DDBJ whole genome shotgun (WGS) entry which is preliminary data.</text>
</comment>
<dbReference type="Pfam" id="PF00512">
    <property type="entry name" value="HisKA"/>
    <property type="match status" value="1"/>
</dbReference>
<evidence type="ECO:0000256" key="8">
    <source>
        <dbReference type="ARBA" id="ARBA00023012"/>
    </source>
</evidence>
<gene>
    <name evidence="10" type="ORF">ACFQ21_25290</name>
</gene>
<feature type="domain" description="Histidine kinase" evidence="9">
    <location>
        <begin position="172"/>
        <end position="381"/>
    </location>
</feature>
<dbReference type="PRINTS" id="PR00344">
    <property type="entry name" value="BCTRLSENSOR"/>
</dbReference>
<evidence type="ECO:0000313" key="10">
    <source>
        <dbReference type="EMBL" id="MFD1002664.1"/>
    </source>
</evidence>
<keyword evidence="11" id="KW-1185">Reference proteome</keyword>
<dbReference type="PANTHER" id="PTHR43065:SF10">
    <property type="entry name" value="PEROXIDE STRESS-ACTIVATED HISTIDINE KINASE MAK3"/>
    <property type="match status" value="1"/>
</dbReference>
<organism evidence="10 11">
    <name type="scientific">Ohtaekwangia kribbensis</name>
    <dbReference type="NCBI Taxonomy" id="688913"/>
    <lineage>
        <taxon>Bacteria</taxon>
        <taxon>Pseudomonadati</taxon>
        <taxon>Bacteroidota</taxon>
        <taxon>Cytophagia</taxon>
        <taxon>Cytophagales</taxon>
        <taxon>Fulvivirgaceae</taxon>
        <taxon>Ohtaekwangia</taxon>
    </lineage>
</organism>
<evidence type="ECO:0000256" key="4">
    <source>
        <dbReference type="ARBA" id="ARBA00022679"/>
    </source>
</evidence>
<evidence type="ECO:0000256" key="6">
    <source>
        <dbReference type="ARBA" id="ARBA00022777"/>
    </source>
</evidence>
<comment type="catalytic activity">
    <reaction evidence="1">
        <text>ATP + protein L-histidine = ADP + protein N-phospho-L-histidine.</text>
        <dbReference type="EC" id="2.7.13.3"/>
    </reaction>
</comment>
<dbReference type="GO" id="GO:0016301">
    <property type="term" value="F:kinase activity"/>
    <property type="evidence" value="ECO:0007669"/>
    <property type="project" value="UniProtKB-KW"/>
</dbReference>
<dbReference type="SMART" id="SM00387">
    <property type="entry name" value="HATPase_c"/>
    <property type="match status" value="1"/>
</dbReference>
<name>A0ABW3K8P5_9BACT</name>
<sequence length="386" mass="43584">MERCAKYTPDIYNFVRIMNSSDFKLKERVKELNCLYKLSKVAWEAKNDFDVIISKTLDILPAAMQHPNLAEASITMHAQDYSTPKFDSSKFIIESELSVDKKKYGKVRIGYRLPAKDGKVSFLPEEKRLLKTVARELSLVIKRASIEEEKQKLQTQLQHVERLAFVGELSAGIAHELNEPLGRVLGFAQLIKKAGSLNEQQSEDIERIIKASLYSREIIKKLMIFSRQMPQQITKVNLNDIVHNILYFIDVRFQSRGITIIKQLDPVLPVIYADEVQMSQVLVNLITNSVYAMPTGGEITVITRKKENLVSLIVKDTGTGMTSDIRNKIFEPFFTTKPVGQGTGLGLSVVQGIVDSHGGKILVSSTVNKGTKFEIQLPQRQNKKKS</sequence>
<reference evidence="11" key="1">
    <citation type="journal article" date="2019" name="Int. J. Syst. Evol. Microbiol.">
        <title>The Global Catalogue of Microorganisms (GCM) 10K type strain sequencing project: providing services to taxonomists for standard genome sequencing and annotation.</title>
        <authorList>
            <consortium name="The Broad Institute Genomics Platform"/>
            <consortium name="The Broad Institute Genome Sequencing Center for Infectious Disease"/>
            <person name="Wu L."/>
            <person name="Ma J."/>
        </authorList>
    </citation>
    <scope>NUCLEOTIDE SEQUENCE [LARGE SCALE GENOMIC DNA]</scope>
    <source>
        <strain evidence="11">CCUG 58938</strain>
    </source>
</reference>
<protein>
    <recommendedName>
        <fullName evidence="2">histidine kinase</fullName>
        <ecNumber evidence="2">2.7.13.3</ecNumber>
    </recommendedName>
</protein>
<proteinExistence type="predicted"/>
<keyword evidence="6 10" id="KW-0418">Kinase</keyword>
<dbReference type="SUPFAM" id="SSF47384">
    <property type="entry name" value="Homodimeric domain of signal transducing histidine kinase"/>
    <property type="match status" value="1"/>
</dbReference>
<dbReference type="PROSITE" id="PS50109">
    <property type="entry name" value="HIS_KIN"/>
    <property type="match status" value="1"/>
</dbReference>
<dbReference type="InterPro" id="IPR003594">
    <property type="entry name" value="HATPase_dom"/>
</dbReference>
<evidence type="ECO:0000259" key="9">
    <source>
        <dbReference type="PROSITE" id="PS50109"/>
    </source>
</evidence>
<accession>A0ABW3K8P5</accession>
<evidence type="ECO:0000256" key="1">
    <source>
        <dbReference type="ARBA" id="ARBA00000085"/>
    </source>
</evidence>
<dbReference type="EMBL" id="JBHTKA010000013">
    <property type="protein sequence ID" value="MFD1002664.1"/>
    <property type="molecule type" value="Genomic_DNA"/>
</dbReference>
<dbReference type="InterPro" id="IPR036890">
    <property type="entry name" value="HATPase_C_sf"/>
</dbReference>
<dbReference type="InterPro" id="IPR003661">
    <property type="entry name" value="HisK_dim/P_dom"/>
</dbReference>
<keyword evidence="7" id="KW-0067">ATP-binding</keyword>
<dbReference type="Gene3D" id="3.30.565.10">
    <property type="entry name" value="Histidine kinase-like ATPase, C-terminal domain"/>
    <property type="match status" value="1"/>
</dbReference>
<dbReference type="PANTHER" id="PTHR43065">
    <property type="entry name" value="SENSOR HISTIDINE KINASE"/>
    <property type="match status" value="1"/>
</dbReference>
<dbReference type="InterPro" id="IPR004358">
    <property type="entry name" value="Sig_transdc_His_kin-like_C"/>
</dbReference>
<evidence type="ECO:0000313" key="11">
    <source>
        <dbReference type="Proteomes" id="UP001597112"/>
    </source>
</evidence>
<dbReference type="InterPro" id="IPR036097">
    <property type="entry name" value="HisK_dim/P_sf"/>
</dbReference>
<dbReference type="SMART" id="SM00388">
    <property type="entry name" value="HisKA"/>
    <property type="match status" value="1"/>
</dbReference>
<dbReference type="EC" id="2.7.13.3" evidence="2"/>
<keyword evidence="8" id="KW-0902">Two-component regulatory system</keyword>
<dbReference type="RefSeq" id="WP_377584140.1">
    <property type="nucleotide sequence ID" value="NZ_JBHTKA010000013.1"/>
</dbReference>
<evidence type="ECO:0000256" key="3">
    <source>
        <dbReference type="ARBA" id="ARBA00022553"/>
    </source>
</evidence>
<evidence type="ECO:0000256" key="7">
    <source>
        <dbReference type="ARBA" id="ARBA00022840"/>
    </source>
</evidence>
<evidence type="ECO:0000256" key="2">
    <source>
        <dbReference type="ARBA" id="ARBA00012438"/>
    </source>
</evidence>
<keyword evidence="4" id="KW-0808">Transferase</keyword>
<dbReference type="Gene3D" id="1.10.287.130">
    <property type="match status" value="1"/>
</dbReference>
<dbReference type="SUPFAM" id="SSF55874">
    <property type="entry name" value="ATPase domain of HSP90 chaperone/DNA topoisomerase II/histidine kinase"/>
    <property type="match status" value="1"/>
</dbReference>
<evidence type="ECO:0000256" key="5">
    <source>
        <dbReference type="ARBA" id="ARBA00022741"/>
    </source>
</evidence>